<dbReference type="GO" id="GO:0009640">
    <property type="term" value="P:photomorphogenesis"/>
    <property type="evidence" value="ECO:0007669"/>
    <property type="project" value="InterPro"/>
</dbReference>
<comment type="caution">
    <text evidence="1">The sequence shown here is derived from an EMBL/GenBank/DDBJ whole genome shotgun (WGS) entry which is preliminary data.</text>
</comment>
<dbReference type="EMBL" id="SZYD01002756">
    <property type="protein sequence ID" value="KAC9170981.1"/>
    <property type="molecule type" value="Genomic_DNA"/>
</dbReference>
<dbReference type="Proteomes" id="UP000326396">
    <property type="component" value="Unassembled WGS sequence"/>
</dbReference>
<gene>
    <name evidence="1" type="ORF">E3N88_46267</name>
</gene>
<dbReference type="Gene3D" id="2.130.10.10">
    <property type="entry name" value="YVTN repeat-like/Quinoprotein amine dehydrogenase"/>
    <property type="match status" value="1"/>
</dbReference>
<dbReference type="InterPro" id="IPR011009">
    <property type="entry name" value="Kinase-like_dom_sf"/>
</dbReference>
<protein>
    <recommendedName>
        <fullName evidence="3">Protein kinase domain-containing protein</fullName>
    </recommendedName>
</protein>
<organism evidence="1 2">
    <name type="scientific">Mikania micrantha</name>
    <name type="common">bitter vine</name>
    <dbReference type="NCBI Taxonomy" id="192012"/>
    <lineage>
        <taxon>Eukaryota</taxon>
        <taxon>Viridiplantae</taxon>
        <taxon>Streptophyta</taxon>
        <taxon>Embryophyta</taxon>
        <taxon>Tracheophyta</taxon>
        <taxon>Spermatophyta</taxon>
        <taxon>Magnoliopsida</taxon>
        <taxon>eudicotyledons</taxon>
        <taxon>Gunneridae</taxon>
        <taxon>Pentapetalae</taxon>
        <taxon>asterids</taxon>
        <taxon>campanulids</taxon>
        <taxon>Asterales</taxon>
        <taxon>Asteraceae</taxon>
        <taxon>Asteroideae</taxon>
        <taxon>Heliantheae alliance</taxon>
        <taxon>Eupatorieae</taxon>
        <taxon>Mikania</taxon>
    </lineage>
</organism>
<dbReference type="PANTHER" id="PTHR44218:SF7">
    <property type="entry name" value="PROTEIN KINASE DOMAIN-CONTAINING PROTEIN"/>
    <property type="match status" value="1"/>
</dbReference>
<proteinExistence type="predicted"/>
<sequence length="385" mass="44440">MDNSFDTGCQRSVSTDHDHEKHHLKARIICILLGFGWFRSYYHDVTSSDVSHKVSEINRPESSVEQTEHMFPMKKILQMETNWYTSPEEAAGGPTSCDSDVYRLGVLLFELYYPCSSPEEKNTAMSMLKHRVFPPQLHFKWPKEAFFSMRLLHPEPTSRPKIQFLCFTVFKCSEVLQSEFLDELRGKLEEREAAINLEERLLSKKSRNRAANSGWMNPFMDGLSKYMSLSKLKVKADLKQGDLLNSSNLVWDVTQSQVSVEMREHERRAWSVDFSADPKLPSQVQVLVPLEQRQMCAVFSFPCDSSNFLAFGSADHRIYYHDLRNLSTPLCTLVGHKRTVSYIKFIDSKLLYHHPLITHSSSGIYQTPHLKFLTVRFSHSQGTPM</sequence>
<accession>A0A5N6L6S0</accession>
<reference evidence="1 2" key="1">
    <citation type="submission" date="2019-05" db="EMBL/GenBank/DDBJ databases">
        <title>Mikania micrantha, genome provides insights into the molecular mechanism of rapid growth.</title>
        <authorList>
            <person name="Liu B."/>
        </authorList>
    </citation>
    <scope>NUCLEOTIDE SEQUENCE [LARGE SCALE GENOMIC DNA]</scope>
    <source>
        <strain evidence="1">NLD-2019</strain>
        <tissue evidence="1">Leaf</tissue>
    </source>
</reference>
<dbReference type="InterPro" id="IPR044630">
    <property type="entry name" value="SPA1/2/3/4"/>
</dbReference>
<dbReference type="PANTHER" id="PTHR44218">
    <property type="entry name" value="PROTEIN SPA1-RELATED 2"/>
    <property type="match status" value="1"/>
</dbReference>
<name>A0A5N6L6S0_9ASTR</name>
<evidence type="ECO:0000313" key="1">
    <source>
        <dbReference type="EMBL" id="KAC9170981.1"/>
    </source>
</evidence>
<dbReference type="SUPFAM" id="SSF56112">
    <property type="entry name" value="Protein kinase-like (PK-like)"/>
    <property type="match status" value="1"/>
</dbReference>
<dbReference type="SUPFAM" id="SSF50978">
    <property type="entry name" value="WD40 repeat-like"/>
    <property type="match status" value="1"/>
</dbReference>
<dbReference type="AlphaFoldDB" id="A0A5N6L6S0"/>
<evidence type="ECO:0000313" key="2">
    <source>
        <dbReference type="Proteomes" id="UP000326396"/>
    </source>
</evidence>
<dbReference type="InterPro" id="IPR015943">
    <property type="entry name" value="WD40/YVTN_repeat-like_dom_sf"/>
</dbReference>
<dbReference type="Gene3D" id="1.10.510.10">
    <property type="entry name" value="Transferase(Phosphotransferase) domain 1"/>
    <property type="match status" value="1"/>
</dbReference>
<evidence type="ECO:0008006" key="3">
    <source>
        <dbReference type="Google" id="ProtNLM"/>
    </source>
</evidence>
<keyword evidence="2" id="KW-1185">Reference proteome</keyword>
<dbReference type="InterPro" id="IPR036322">
    <property type="entry name" value="WD40_repeat_dom_sf"/>
</dbReference>
<dbReference type="OrthoDB" id="1740083at2759"/>